<dbReference type="PANTHER" id="PTHR30486">
    <property type="entry name" value="TWITCHING MOTILITY PROTEIN PILT"/>
    <property type="match status" value="1"/>
</dbReference>
<accession>A0ABT8VXV0</accession>
<evidence type="ECO:0000256" key="1">
    <source>
        <dbReference type="ARBA" id="ARBA00006611"/>
    </source>
</evidence>
<comment type="caution">
    <text evidence="3">The sequence shown here is derived from an EMBL/GenBank/DDBJ whole genome shotgun (WGS) entry which is preliminary data.</text>
</comment>
<feature type="domain" description="Bacterial type II secretion system protein E" evidence="2">
    <location>
        <begin position="82"/>
        <end position="361"/>
    </location>
</feature>
<reference evidence="3" key="1">
    <citation type="submission" date="2023-07" db="EMBL/GenBank/DDBJ databases">
        <title>Marinobacter sp. chi1 genome sequencing and assembly.</title>
        <authorList>
            <person name="Park S."/>
        </authorList>
    </citation>
    <scope>NUCLEOTIDE SEQUENCE</scope>
    <source>
        <strain evidence="3">Chi1</strain>
    </source>
</reference>
<dbReference type="InterPro" id="IPR027417">
    <property type="entry name" value="P-loop_NTPase"/>
</dbReference>
<dbReference type="SUPFAM" id="SSF52540">
    <property type="entry name" value="P-loop containing nucleoside triphosphate hydrolases"/>
    <property type="match status" value="1"/>
</dbReference>
<dbReference type="InterPro" id="IPR050921">
    <property type="entry name" value="T4SS_GSP_E_ATPase"/>
</dbReference>
<evidence type="ECO:0000313" key="3">
    <source>
        <dbReference type="EMBL" id="MDO3720801.1"/>
    </source>
</evidence>
<organism evidence="3 4">
    <name type="scientific">Marinobacter suaedae</name>
    <dbReference type="NCBI Taxonomy" id="3057675"/>
    <lineage>
        <taxon>Bacteria</taxon>
        <taxon>Pseudomonadati</taxon>
        <taxon>Pseudomonadota</taxon>
        <taxon>Gammaproteobacteria</taxon>
        <taxon>Pseudomonadales</taxon>
        <taxon>Marinobacteraceae</taxon>
        <taxon>Marinobacter</taxon>
    </lineage>
</organism>
<gene>
    <name evidence="3" type="ORF">QVZ43_03640</name>
</gene>
<dbReference type="PANTHER" id="PTHR30486:SF15">
    <property type="entry name" value="TYPE II_IV SECRETION SYSTEM ATPASE"/>
    <property type="match status" value="1"/>
</dbReference>
<dbReference type="Gene3D" id="3.40.50.300">
    <property type="entry name" value="P-loop containing nucleotide triphosphate hydrolases"/>
    <property type="match status" value="1"/>
</dbReference>
<dbReference type="EMBL" id="JAUMIS010000001">
    <property type="protein sequence ID" value="MDO3720801.1"/>
    <property type="molecule type" value="Genomic_DNA"/>
</dbReference>
<dbReference type="Proteomes" id="UP001168640">
    <property type="component" value="Unassembled WGS sequence"/>
</dbReference>
<dbReference type="CDD" id="cd01130">
    <property type="entry name" value="VirB11-like_ATPase"/>
    <property type="match status" value="1"/>
</dbReference>
<keyword evidence="4" id="KW-1185">Reference proteome</keyword>
<comment type="similarity">
    <text evidence="1">Belongs to the GSP E family.</text>
</comment>
<sequence length="438" mass="48331">MENVGSDYARHVLTDQEQAVKLELFEKLMPLLDVSRLSDVEESSARDQITKTCHQLLDADPRPVNRVAREKIIKQINDELLGLGPLEALLADDSISDILVNGFDNVYVERFGRLQRLPLRFNDNQHLLGIIDKIVSSVGRRVDESSPMVDARLKDGSRVNAIIGPLALDGPALSIRRFTVDKLRAEQLIERGSMSDAMGQLLHAAVVGKLNVLVSGGTGSGKTTLLNILSGYIPSDERIITVEDSAELQLQQPHVVRLETRPPNIEGRGEINARDLVKNCLRMRPNRVVVGEVRGGEALDMLTAMNTGHEGSLTTLHANTPRDALSRLENMVCMTGMDIPVKNIRTQIASAIDLVVQLQRHEDGRRRVVSISEICGMEGEVITLSEIFAFKRKGRDEHGNVLGEYGATGVIPHFHEKLSSCGVEIPIGMFESKMDFGF</sequence>
<name>A0ABT8VXV0_9GAMM</name>
<dbReference type="Pfam" id="PF00437">
    <property type="entry name" value="T2SSE"/>
    <property type="match status" value="1"/>
</dbReference>
<evidence type="ECO:0000259" key="2">
    <source>
        <dbReference type="Pfam" id="PF00437"/>
    </source>
</evidence>
<proteinExistence type="inferred from homology"/>
<dbReference type="InterPro" id="IPR001482">
    <property type="entry name" value="T2SS/T4SS_dom"/>
</dbReference>
<evidence type="ECO:0000313" key="4">
    <source>
        <dbReference type="Proteomes" id="UP001168640"/>
    </source>
</evidence>
<protein>
    <submittedName>
        <fullName evidence="3">CpaF family protein</fullName>
    </submittedName>
</protein>
<dbReference type="Gene3D" id="3.30.450.380">
    <property type="match status" value="1"/>
</dbReference>